<accession>A0AA41WNN4</accession>
<comment type="caution">
    <text evidence="3">The sequence shown here is derived from an EMBL/GenBank/DDBJ whole genome shotgun (WGS) entry which is preliminary data.</text>
</comment>
<dbReference type="PANTHER" id="PTHR36920:SF1">
    <property type="entry name" value="OUTER MEMBRANE PROTEIN W"/>
    <property type="match status" value="1"/>
</dbReference>
<proteinExistence type="predicted"/>
<dbReference type="Gene3D" id="2.40.160.20">
    <property type="match status" value="1"/>
</dbReference>
<dbReference type="SUPFAM" id="SSF56925">
    <property type="entry name" value="OMPA-like"/>
    <property type="match status" value="1"/>
</dbReference>
<evidence type="ECO:0000256" key="2">
    <source>
        <dbReference type="SAM" id="SignalP"/>
    </source>
</evidence>
<dbReference type="EMBL" id="JAMYWC010000002">
    <property type="protein sequence ID" value="MCP1172390.1"/>
    <property type="molecule type" value="Genomic_DNA"/>
</dbReference>
<evidence type="ECO:0000256" key="1">
    <source>
        <dbReference type="ARBA" id="ARBA00004442"/>
    </source>
</evidence>
<dbReference type="InterPro" id="IPR005618">
    <property type="entry name" value="OMPW"/>
</dbReference>
<dbReference type="Proteomes" id="UP001162793">
    <property type="component" value="Unassembled WGS sequence"/>
</dbReference>
<organism evidence="3 4">
    <name type="scientific">Ralstonia chuxiongensis</name>
    <dbReference type="NCBI Taxonomy" id="2957504"/>
    <lineage>
        <taxon>Bacteria</taxon>
        <taxon>Pseudomonadati</taxon>
        <taxon>Pseudomonadota</taxon>
        <taxon>Betaproteobacteria</taxon>
        <taxon>Burkholderiales</taxon>
        <taxon>Burkholderiaceae</taxon>
        <taxon>Ralstonia</taxon>
    </lineage>
</organism>
<comment type="subcellular location">
    <subcellularLocation>
        <location evidence="1">Cell outer membrane</location>
    </subcellularLocation>
</comment>
<dbReference type="GO" id="GO:0009279">
    <property type="term" value="C:cell outer membrane"/>
    <property type="evidence" value="ECO:0007669"/>
    <property type="project" value="UniProtKB-SubCell"/>
</dbReference>
<evidence type="ECO:0000313" key="4">
    <source>
        <dbReference type="Proteomes" id="UP001162793"/>
    </source>
</evidence>
<dbReference type="Pfam" id="PF03922">
    <property type="entry name" value="OmpW"/>
    <property type="match status" value="2"/>
</dbReference>
<feature type="chain" id="PRO_5041400632" evidence="2">
    <location>
        <begin position="28"/>
        <end position="310"/>
    </location>
</feature>
<keyword evidence="4" id="KW-1185">Reference proteome</keyword>
<protein>
    <submittedName>
        <fullName evidence="3">OmpW family protein</fullName>
    </submittedName>
</protein>
<name>A0AA41WNN4_9RALS</name>
<keyword evidence="2" id="KW-0732">Signal</keyword>
<feature type="signal peptide" evidence="2">
    <location>
        <begin position="1"/>
        <end position="27"/>
    </location>
</feature>
<dbReference type="GO" id="GO:0055085">
    <property type="term" value="P:transmembrane transport"/>
    <property type="evidence" value="ECO:0007669"/>
    <property type="project" value="TreeGrafter"/>
</dbReference>
<dbReference type="AlphaFoldDB" id="A0AA41WNN4"/>
<dbReference type="InterPro" id="IPR011250">
    <property type="entry name" value="OMP/PagP_B-barrel"/>
</dbReference>
<gene>
    <name evidence="3" type="ORF">NKG59_08460</name>
</gene>
<dbReference type="RefSeq" id="WP_253536357.1">
    <property type="nucleotide sequence ID" value="NZ_JAMYWC010000002.1"/>
</dbReference>
<evidence type="ECO:0000313" key="3">
    <source>
        <dbReference type="EMBL" id="MCP1172390.1"/>
    </source>
</evidence>
<dbReference type="PANTHER" id="PTHR36920">
    <property type="match status" value="1"/>
</dbReference>
<reference evidence="4" key="1">
    <citation type="journal article" date="2023" name="Front. Microbiol.">
        <title>Ralstonia chuxiongensis sp. nov., Ralstonia mojiangensis sp. nov., and Ralstonia soli sp. nov., isolated from tobacco fields, are three novel species in the family Burkholderiaceae.</title>
        <authorList>
            <person name="Lu C.H."/>
            <person name="Zhang Y.Y."/>
            <person name="Jiang N."/>
            <person name="Chen W."/>
            <person name="Shao X."/>
            <person name="Zhao Z.M."/>
            <person name="Lu W.L."/>
            <person name="Hu X."/>
            <person name="Xi Y.X."/>
            <person name="Zou S.Y."/>
            <person name="Wei Q.J."/>
            <person name="Lin Z.L."/>
            <person name="Gong L."/>
            <person name="Gai X.T."/>
            <person name="Zhang L.Q."/>
            <person name="Li J.Y."/>
            <person name="Jin Y."/>
            <person name="Xia Z.Y."/>
        </authorList>
    </citation>
    <scope>NUCLEOTIDE SEQUENCE [LARGE SCALE GENOMIC DNA]</scope>
    <source>
        <strain evidence="4">21YRMH01-3</strain>
    </source>
</reference>
<sequence length="310" mass="32379">MNRTALRLAAALACAAASTLAAPLAHAQSTAEANVAASASSGSGSGISSSSGGGFSGFMDNYVWGRNVMALGWFYIRPMDSATPLTTTTSALGLGTYQSPGTDVKVSNANTLSLTFTHFFTDNIAGTFVGGVPPKFNLYGSGNVIAPVPVVGPLTLINLGLPQNNPVATVREWSPAIVAQYYFGTKESKLRPFVGAGVSYNFFTNLKLNQNFVNGLQNLGQVLQLGMGQVPTGPAKVTAETSSSWTPVANVGVSYEFAKNWTAIGTVSYLPLKTTSTITIRSQQGQVLAVNKTDIKVDPIVFGLAVGYKF</sequence>